<feature type="region of interest" description="Disordered" evidence="1">
    <location>
        <begin position="1"/>
        <end position="24"/>
    </location>
</feature>
<sequence length="99" mass="10806">MGEADMPMRSLTERIGSPPRPTSDAASWIGLAATPTFALMAWISVVGSQGMTMCSGASTFFPVDDMAVMYVLMSVFHLSPWMKLFATRLRRPDTQTIGD</sequence>
<protein>
    <submittedName>
        <fullName evidence="3">Uncharacterized protein</fullName>
    </submittedName>
</protein>
<accession>A0ABU8PKA8</accession>
<dbReference type="EMBL" id="JBBGZH010000002">
    <property type="protein sequence ID" value="MEJ5022000.1"/>
    <property type="molecule type" value="Genomic_DNA"/>
</dbReference>
<evidence type="ECO:0000313" key="3">
    <source>
        <dbReference type="EMBL" id="MEJ5022000.1"/>
    </source>
</evidence>
<feature type="transmembrane region" description="Helical" evidence="2">
    <location>
        <begin position="67"/>
        <end position="86"/>
    </location>
</feature>
<organism evidence="3 4">
    <name type="scientific">Ochrobactrum vermis</name>
    <dbReference type="NCBI Taxonomy" id="1827297"/>
    <lineage>
        <taxon>Bacteria</taxon>
        <taxon>Pseudomonadati</taxon>
        <taxon>Pseudomonadota</taxon>
        <taxon>Alphaproteobacteria</taxon>
        <taxon>Hyphomicrobiales</taxon>
        <taxon>Brucellaceae</taxon>
        <taxon>Brucella/Ochrobactrum group</taxon>
        <taxon>Ochrobactrum</taxon>
    </lineage>
</organism>
<reference evidence="3 4" key="1">
    <citation type="submission" date="2023-12" db="EMBL/GenBank/DDBJ databases">
        <title>Gut-associated functions are favored during microbiome assembly across C. elegans life.</title>
        <authorList>
            <person name="Zimmermann J."/>
        </authorList>
    </citation>
    <scope>NUCLEOTIDE SEQUENCE [LARGE SCALE GENOMIC DNA]</scope>
    <source>
        <strain evidence="3 4">MYb71</strain>
    </source>
</reference>
<evidence type="ECO:0000256" key="2">
    <source>
        <dbReference type="SAM" id="Phobius"/>
    </source>
</evidence>
<dbReference type="RefSeq" id="WP_105544373.1">
    <property type="nucleotide sequence ID" value="NZ_JBBGZH010000002.1"/>
</dbReference>
<keyword evidence="2" id="KW-0472">Membrane</keyword>
<name>A0ABU8PKA8_9HYPH</name>
<keyword evidence="2" id="KW-1133">Transmembrane helix</keyword>
<evidence type="ECO:0000256" key="1">
    <source>
        <dbReference type="SAM" id="MobiDB-lite"/>
    </source>
</evidence>
<proteinExistence type="predicted"/>
<evidence type="ECO:0000313" key="4">
    <source>
        <dbReference type="Proteomes" id="UP001375812"/>
    </source>
</evidence>
<comment type="caution">
    <text evidence="3">The sequence shown here is derived from an EMBL/GenBank/DDBJ whole genome shotgun (WGS) entry which is preliminary data.</text>
</comment>
<keyword evidence="2" id="KW-0812">Transmembrane</keyword>
<gene>
    <name evidence="3" type="ORF">WH297_20000</name>
</gene>
<dbReference type="Proteomes" id="UP001375812">
    <property type="component" value="Unassembled WGS sequence"/>
</dbReference>
<feature type="transmembrane region" description="Helical" evidence="2">
    <location>
        <begin position="25"/>
        <end position="47"/>
    </location>
</feature>
<keyword evidence="4" id="KW-1185">Reference proteome</keyword>